<dbReference type="InterPro" id="IPR002938">
    <property type="entry name" value="FAD-bd"/>
</dbReference>
<keyword evidence="2" id="KW-0285">Flavoprotein</keyword>
<dbReference type="GO" id="GO:0071949">
    <property type="term" value="F:FAD binding"/>
    <property type="evidence" value="ECO:0007669"/>
    <property type="project" value="InterPro"/>
</dbReference>
<feature type="domain" description="FAD-binding" evidence="6">
    <location>
        <begin position="8"/>
        <end position="199"/>
    </location>
</feature>
<organism evidence="7 8">
    <name type="scientific">Schizopora paradoxa</name>
    <dbReference type="NCBI Taxonomy" id="27342"/>
    <lineage>
        <taxon>Eukaryota</taxon>
        <taxon>Fungi</taxon>
        <taxon>Dikarya</taxon>
        <taxon>Basidiomycota</taxon>
        <taxon>Agaricomycotina</taxon>
        <taxon>Agaricomycetes</taxon>
        <taxon>Hymenochaetales</taxon>
        <taxon>Schizoporaceae</taxon>
        <taxon>Schizopora</taxon>
    </lineage>
</organism>
<dbReference type="Proteomes" id="UP000053477">
    <property type="component" value="Unassembled WGS sequence"/>
</dbReference>
<accession>A0A0H2REH4</accession>
<evidence type="ECO:0000313" key="8">
    <source>
        <dbReference type="Proteomes" id="UP000053477"/>
    </source>
</evidence>
<evidence type="ECO:0000256" key="3">
    <source>
        <dbReference type="ARBA" id="ARBA00022827"/>
    </source>
</evidence>
<keyword evidence="8" id="KW-1185">Reference proteome</keyword>
<evidence type="ECO:0000313" key="7">
    <source>
        <dbReference type="EMBL" id="KLO09942.1"/>
    </source>
</evidence>
<protein>
    <submittedName>
        <fullName evidence="7">FAD/NAD-binding domain-containing protein</fullName>
    </submittedName>
</protein>
<dbReference type="GO" id="GO:0140907">
    <property type="term" value="F:flavin-dependent halogenase activity"/>
    <property type="evidence" value="ECO:0007669"/>
    <property type="project" value="UniProtKB-ARBA"/>
</dbReference>
<reference evidence="7 8" key="1">
    <citation type="submission" date="2015-04" db="EMBL/GenBank/DDBJ databases">
        <title>Complete genome sequence of Schizopora paradoxa KUC8140, a cosmopolitan wood degrader in East Asia.</title>
        <authorList>
            <consortium name="DOE Joint Genome Institute"/>
            <person name="Min B."/>
            <person name="Park H."/>
            <person name="Jang Y."/>
            <person name="Kim J.-J."/>
            <person name="Kim K.H."/>
            <person name="Pangilinan J."/>
            <person name="Lipzen A."/>
            <person name="Riley R."/>
            <person name="Grigoriev I.V."/>
            <person name="Spatafora J.W."/>
            <person name="Choi I.-G."/>
        </authorList>
    </citation>
    <scope>NUCLEOTIDE SEQUENCE [LARGE SCALE GENOMIC DNA]</scope>
    <source>
        <strain evidence="7 8">KUC8140</strain>
    </source>
</reference>
<dbReference type="InParanoid" id="A0A0H2REH4"/>
<dbReference type="AlphaFoldDB" id="A0A0H2REH4"/>
<evidence type="ECO:0000256" key="2">
    <source>
        <dbReference type="ARBA" id="ARBA00022630"/>
    </source>
</evidence>
<evidence type="ECO:0000259" key="6">
    <source>
        <dbReference type="Pfam" id="PF01494"/>
    </source>
</evidence>
<dbReference type="OrthoDB" id="3340390at2759"/>
<comment type="catalytic activity">
    <reaction evidence="5">
        <text>melleolide F + FADH2 + chloride + O2 = 6'-chloromelleolide F + FAD + 2 H2O + H(+)</text>
        <dbReference type="Rhea" id="RHEA:67160"/>
        <dbReference type="ChEBI" id="CHEBI:15377"/>
        <dbReference type="ChEBI" id="CHEBI:15378"/>
        <dbReference type="ChEBI" id="CHEBI:15379"/>
        <dbReference type="ChEBI" id="CHEBI:17996"/>
        <dbReference type="ChEBI" id="CHEBI:57692"/>
        <dbReference type="ChEBI" id="CHEBI:58307"/>
        <dbReference type="ChEBI" id="CHEBI:167712"/>
        <dbReference type="ChEBI" id="CHEBI:167713"/>
    </reaction>
    <physiologicalReaction direction="left-to-right" evidence="5">
        <dbReference type="Rhea" id="RHEA:67161"/>
    </physiologicalReaction>
</comment>
<evidence type="ECO:0000256" key="1">
    <source>
        <dbReference type="ARBA" id="ARBA00005706"/>
    </source>
</evidence>
<keyword evidence="3" id="KW-0274">FAD</keyword>
<dbReference type="PANTHER" id="PTHR43747:SF5">
    <property type="entry name" value="FAD-BINDING DOMAIN-CONTAINING PROTEIN"/>
    <property type="match status" value="1"/>
</dbReference>
<dbReference type="PANTHER" id="PTHR43747">
    <property type="entry name" value="FAD-BINDING PROTEIN"/>
    <property type="match status" value="1"/>
</dbReference>
<dbReference type="GO" id="GO:0044550">
    <property type="term" value="P:secondary metabolite biosynthetic process"/>
    <property type="evidence" value="ECO:0007669"/>
    <property type="project" value="UniProtKB-ARBA"/>
</dbReference>
<sequence length="567" mass="61574">MSSLVPTKTTVLVIGGGPGGSYAAAALAREGIDTIVLEAESFPRYHIGESMLTSMRHLLRFIDLDDKFNAYGFTKKVGAAFKLNAKREGCAFFEFEPWAKHAKWLTLPRFLSLHADTDFLVGGPDNYAWNVVRSEADNLMFEHAGACGARTFDEHKVTAIHFNENTSRPVSASWSSKEGATGTIAFDFVIDASGRNGILSTRYLKNRTFNQGLKNVASWGYWTNVATTYAPGTPRENSPYFESLSDESGWAWAIPLHTGVTSVGVVQNQEIAIKKKKDRIGAGKANAGNAKEYYLEELKQAPGILALLGEKSQLVSSGPGKECDSGGTANTEVKSASDYSYSASSYAGPGHRIVGDAGAFIDPYFSSGVHLAITGALTASASICASIKGEVPEEEASKWHSDRVAIAYTRFLLVVLSAYKQIRAQTEPILADFSEDNFDRAFSFFRPVIQGTAEVSSQKQTLSQEELDRTLDFCAHAFAPVQPGDHDAILARAKDQQAQNTGNAVVVAMNDRNASLTSEEERALKFINARKMMRTDDTMGISNFAADVVNGLKMRMEVGNLGLEKVT</sequence>
<proteinExistence type="inferred from homology"/>
<evidence type="ECO:0000256" key="4">
    <source>
        <dbReference type="ARBA" id="ARBA00023002"/>
    </source>
</evidence>
<dbReference type="InterPro" id="IPR050816">
    <property type="entry name" value="Flavin-dep_Halogenase_NPB"/>
</dbReference>
<comment type="similarity">
    <text evidence="1">Belongs to the flavin-dependent halogenase family.</text>
</comment>
<keyword evidence="4" id="KW-0560">Oxidoreductase</keyword>
<dbReference type="Pfam" id="PF01494">
    <property type="entry name" value="FAD_binding_3"/>
    <property type="match status" value="1"/>
</dbReference>
<evidence type="ECO:0000256" key="5">
    <source>
        <dbReference type="ARBA" id="ARBA00049364"/>
    </source>
</evidence>
<dbReference type="Gene3D" id="3.50.50.60">
    <property type="entry name" value="FAD/NAD(P)-binding domain"/>
    <property type="match status" value="1"/>
</dbReference>
<gene>
    <name evidence="7" type="ORF">SCHPADRAFT_943228</name>
</gene>
<dbReference type="STRING" id="27342.A0A0H2REH4"/>
<dbReference type="EMBL" id="KQ086040">
    <property type="protein sequence ID" value="KLO09942.1"/>
    <property type="molecule type" value="Genomic_DNA"/>
</dbReference>
<name>A0A0H2REH4_9AGAM</name>
<dbReference type="InterPro" id="IPR036188">
    <property type="entry name" value="FAD/NAD-bd_sf"/>
</dbReference>
<dbReference type="SUPFAM" id="SSF51905">
    <property type="entry name" value="FAD/NAD(P)-binding domain"/>
    <property type="match status" value="1"/>
</dbReference>